<dbReference type="EMBL" id="JBBPBK010000005">
    <property type="protein sequence ID" value="KAK9284670.1"/>
    <property type="molecule type" value="Genomic_DNA"/>
</dbReference>
<evidence type="ECO:0000256" key="4">
    <source>
        <dbReference type="ARBA" id="ARBA00022475"/>
    </source>
</evidence>
<evidence type="ECO:0000259" key="11">
    <source>
        <dbReference type="PROSITE" id="PS50850"/>
    </source>
</evidence>
<dbReference type="InterPro" id="IPR020846">
    <property type="entry name" value="MFS_dom"/>
</dbReference>
<keyword evidence="8 10" id="KW-0472">Membrane</keyword>
<comment type="similarity">
    <text evidence="2 9">Belongs to the major facilitator superfamily. Sugar transporter (TC 2.A.1.1) family.</text>
</comment>
<dbReference type="InterPro" id="IPR044775">
    <property type="entry name" value="MFS_ERD6/Tret1-like"/>
</dbReference>
<evidence type="ECO:0000256" key="5">
    <source>
        <dbReference type="ARBA" id="ARBA00022597"/>
    </source>
</evidence>
<dbReference type="InterPro" id="IPR005828">
    <property type="entry name" value="MFS_sugar_transport-like"/>
</dbReference>
<evidence type="ECO:0000256" key="8">
    <source>
        <dbReference type="ARBA" id="ARBA00023136"/>
    </source>
</evidence>
<comment type="caution">
    <text evidence="12">The sequence shown here is derived from an EMBL/GenBank/DDBJ whole genome shotgun (WGS) entry which is preliminary data.</text>
</comment>
<keyword evidence="13" id="KW-1185">Reference proteome</keyword>
<evidence type="ECO:0000256" key="9">
    <source>
        <dbReference type="RuleBase" id="RU003346"/>
    </source>
</evidence>
<dbReference type="PROSITE" id="PS00217">
    <property type="entry name" value="SUGAR_TRANSPORT_2"/>
    <property type="match status" value="1"/>
</dbReference>
<dbReference type="InterPro" id="IPR003663">
    <property type="entry name" value="Sugar/inositol_transpt"/>
</dbReference>
<feature type="transmembrane region" description="Helical" evidence="10">
    <location>
        <begin position="410"/>
        <end position="429"/>
    </location>
</feature>
<dbReference type="InterPro" id="IPR050549">
    <property type="entry name" value="MFS_Trehalose_Transporter"/>
</dbReference>
<keyword evidence="7 10" id="KW-1133">Transmembrane helix</keyword>
<reference evidence="12 13" key="1">
    <citation type="journal article" date="2024" name="Plant J.">
        <title>Genome sequences and population genomics reveal climatic adaptation and genomic divergence between two closely related sweetgum species.</title>
        <authorList>
            <person name="Xu W.Q."/>
            <person name="Ren C.Q."/>
            <person name="Zhang X.Y."/>
            <person name="Comes H.P."/>
            <person name="Liu X.H."/>
            <person name="Li Y.G."/>
            <person name="Kettle C.J."/>
            <person name="Jalonen R."/>
            <person name="Gaisberger H."/>
            <person name="Ma Y.Z."/>
            <person name="Qiu Y.X."/>
        </authorList>
    </citation>
    <scope>NUCLEOTIDE SEQUENCE [LARGE SCALE GENOMIC DNA]</scope>
    <source>
        <strain evidence="12">Hangzhou</strain>
    </source>
</reference>
<dbReference type="GO" id="GO:0005886">
    <property type="term" value="C:plasma membrane"/>
    <property type="evidence" value="ECO:0007669"/>
    <property type="project" value="UniProtKB-SubCell"/>
</dbReference>
<accession>A0AAP0RTS1</accession>
<evidence type="ECO:0000256" key="3">
    <source>
        <dbReference type="ARBA" id="ARBA00022448"/>
    </source>
</evidence>
<feature type="transmembrane region" description="Helical" evidence="10">
    <location>
        <begin position="120"/>
        <end position="141"/>
    </location>
</feature>
<dbReference type="InterPro" id="IPR005829">
    <property type="entry name" value="Sugar_transporter_CS"/>
</dbReference>
<feature type="domain" description="Major facilitator superfamily (MFS) profile" evidence="11">
    <location>
        <begin position="1"/>
        <end position="433"/>
    </location>
</feature>
<feature type="transmembrane region" description="Helical" evidence="10">
    <location>
        <begin position="95"/>
        <end position="114"/>
    </location>
</feature>
<dbReference type="SUPFAM" id="SSF103473">
    <property type="entry name" value="MFS general substrate transporter"/>
    <property type="match status" value="1"/>
</dbReference>
<organism evidence="12 13">
    <name type="scientific">Liquidambar formosana</name>
    <name type="common">Formosan gum</name>
    <dbReference type="NCBI Taxonomy" id="63359"/>
    <lineage>
        <taxon>Eukaryota</taxon>
        <taxon>Viridiplantae</taxon>
        <taxon>Streptophyta</taxon>
        <taxon>Embryophyta</taxon>
        <taxon>Tracheophyta</taxon>
        <taxon>Spermatophyta</taxon>
        <taxon>Magnoliopsida</taxon>
        <taxon>eudicotyledons</taxon>
        <taxon>Gunneridae</taxon>
        <taxon>Pentapetalae</taxon>
        <taxon>Saxifragales</taxon>
        <taxon>Altingiaceae</taxon>
        <taxon>Liquidambar</taxon>
    </lineage>
</organism>
<keyword evidence="5" id="KW-0762">Sugar transport</keyword>
<keyword evidence="4" id="KW-1003">Cell membrane</keyword>
<keyword evidence="3 9" id="KW-0813">Transport</keyword>
<dbReference type="Gene3D" id="1.20.1250.20">
    <property type="entry name" value="MFS general substrate transporter like domains"/>
    <property type="match status" value="1"/>
</dbReference>
<dbReference type="InterPro" id="IPR036259">
    <property type="entry name" value="MFS_trans_sf"/>
</dbReference>
<sequence>MSFRGEIENGGDLQKPLLHTGSWYRLGSRHSSMGPSTPVVRRKSISVVLCVLIVALGPIQFGFTFSWFGSLVNVGAMIGAITSGLIEDYVGRKGSLMIASVPNIIGWLAIAFSGDTLFLYLGRLLEGFGVGIISYTVPIYISEISPQHLRGSLGSVNQLSVTIGVVLAYLFGLFVDWRVLAVLGVVPCAILMPSLVFIPESPRWLAKKGRTRDFETSLQVLRGFDTDISFEVNEIKKTVENTSEKTKIRFSDFAQKRYWFPLTVGIGLLVLRQFTGVNGVLFYSSNIFATAGISSSNLATFVLGVIQVIATGVATWLADKVGRRLLLIDVVSEDSNTYSILGIVSVAGLVAMIITFNVGLGNIPWVIMSEILPVDIKGIAGSLAILANWLTTWIVTLTANLLLDWSSGGTFTIYASMSAITALVVILWIPETKGRTLEEIQWSFR</sequence>
<feature type="transmembrane region" description="Helical" evidence="10">
    <location>
        <begin position="177"/>
        <end position="198"/>
    </location>
</feature>
<comment type="subcellular location">
    <subcellularLocation>
        <location evidence="1">Cell membrane</location>
        <topology evidence="1">Multi-pass membrane protein</topology>
    </subcellularLocation>
</comment>
<dbReference type="CDD" id="cd17358">
    <property type="entry name" value="MFS_GLUT6_8_Class3_like"/>
    <property type="match status" value="1"/>
</dbReference>
<dbReference type="FunFam" id="1.20.1250.20:FF:000218">
    <property type="entry name" value="facilitated trehalose transporter Tret1"/>
    <property type="match status" value="1"/>
</dbReference>
<proteinExistence type="inferred from homology"/>
<dbReference type="NCBIfam" id="TIGR00879">
    <property type="entry name" value="SP"/>
    <property type="match status" value="1"/>
</dbReference>
<feature type="transmembrane region" description="Helical" evidence="10">
    <location>
        <begin position="379"/>
        <end position="403"/>
    </location>
</feature>
<feature type="transmembrane region" description="Helical" evidence="10">
    <location>
        <begin position="44"/>
        <end position="61"/>
    </location>
</feature>
<name>A0AAP0RTS1_LIQFO</name>
<keyword evidence="6 10" id="KW-0812">Transmembrane</keyword>
<dbReference type="AlphaFoldDB" id="A0AAP0RTS1"/>
<evidence type="ECO:0000313" key="12">
    <source>
        <dbReference type="EMBL" id="KAK9284670.1"/>
    </source>
</evidence>
<dbReference type="GO" id="GO:0051119">
    <property type="term" value="F:sugar transmembrane transporter activity"/>
    <property type="evidence" value="ECO:0007669"/>
    <property type="project" value="InterPro"/>
</dbReference>
<evidence type="ECO:0000256" key="7">
    <source>
        <dbReference type="ARBA" id="ARBA00022989"/>
    </source>
</evidence>
<feature type="transmembrane region" description="Helical" evidence="10">
    <location>
        <begin position="298"/>
        <end position="318"/>
    </location>
</feature>
<dbReference type="PANTHER" id="PTHR48021">
    <property type="match status" value="1"/>
</dbReference>
<protein>
    <recommendedName>
        <fullName evidence="11">Major facilitator superfamily (MFS) profile domain-containing protein</fullName>
    </recommendedName>
</protein>
<evidence type="ECO:0000256" key="10">
    <source>
        <dbReference type="SAM" id="Phobius"/>
    </source>
</evidence>
<feature type="transmembrane region" description="Helical" evidence="10">
    <location>
        <begin position="153"/>
        <end position="171"/>
    </location>
</feature>
<evidence type="ECO:0000256" key="1">
    <source>
        <dbReference type="ARBA" id="ARBA00004651"/>
    </source>
</evidence>
<dbReference type="Pfam" id="PF00083">
    <property type="entry name" value="Sugar_tr"/>
    <property type="match status" value="1"/>
</dbReference>
<dbReference type="PROSITE" id="PS50850">
    <property type="entry name" value="MFS"/>
    <property type="match status" value="1"/>
</dbReference>
<feature type="transmembrane region" description="Helical" evidence="10">
    <location>
        <begin position="258"/>
        <end position="283"/>
    </location>
</feature>
<dbReference type="Proteomes" id="UP001415857">
    <property type="component" value="Unassembled WGS sequence"/>
</dbReference>
<evidence type="ECO:0000313" key="13">
    <source>
        <dbReference type="Proteomes" id="UP001415857"/>
    </source>
</evidence>
<dbReference type="PRINTS" id="PR00171">
    <property type="entry name" value="SUGRTRNSPORT"/>
</dbReference>
<dbReference type="PANTHER" id="PTHR48021:SF1">
    <property type="entry name" value="GH07001P-RELATED"/>
    <property type="match status" value="1"/>
</dbReference>
<gene>
    <name evidence="12" type="ORF">L1049_023846</name>
</gene>
<feature type="transmembrane region" description="Helical" evidence="10">
    <location>
        <begin position="338"/>
        <end position="359"/>
    </location>
</feature>
<evidence type="ECO:0000256" key="2">
    <source>
        <dbReference type="ARBA" id="ARBA00010992"/>
    </source>
</evidence>
<evidence type="ECO:0000256" key="6">
    <source>
        <dbReference type="ARBA" id="ARBA00022692"/>
    </source>
</evidence>